<name>A0A449B5W2_9BACT</name>
<proteinExistence type="predicted"/>
<dbReference type="KEGG" id="mcou:NCTC10179_00112"/>
<organism evidence="1 2">
    <name type="scientific">Mycoplasmopsis columboralis</name>
    <dbReference type="NCBI Taxonomy" id="171282"/>
    <lineage>
        <taxon>Bacteria</taxon>
        <taxon>Bacillati</taxon>
        <taxon>Mycoplasmatota</taxon>
        <taxon>Mycoplasmoidales</taxon>
        <taxon>Metamycoplasmataceae</taxon>
        <taxon>Mycoplasmopsis</taxon>
    </lineage>
</organism>
<dbReference type="PROSITE" id="PS51257">
    <property type="entry name" value="PROKAR_LIPOPROTEIN"/>
    <property type="match status" value="1"/>
</dbReference>
<protein>
    <recommendedName>
        <fullName evidence="3">Lipoprotein</fullName>
    </recommendedName>
</protein>
<sequence length="436" mass="51799">MKWSKLKKISLITPLSIFPLITFSCSTNQEIKKEEPVKEKTYEELERERQLKLYEQNKEYANDILRSIQSKFEKQIPELQKLNQNINDFYNNNYAKLLNKDLKTYYLNWKSELNNVINAVIAHLKGIIERKNSGINTNNDSYQYSFLLSDIAKALKNDNSSWIELFDKLNYSGFDFTRYDVWLKLKDLFSLDKLNDLFVSFKEDAWMIFDVKDKVDLDFLNSKWDFRQNYKTEEQKNKAKSEWDFVLLKLRTLANNSKDLVYENEDKNPSKTQELYEKYFTLVRDIVPTIASRKWDFDMQVKALTKYLVVKNFYHTGQKMINKVYLTLKNEESIFNCQAYSEFMFLSLNALGHKNNIQFNGDYYFPNGKWLPHVNLNYDNNGKVYVIDATFADQFNTKNPTLSDYNKVNVDINKNILIPIEEYQARLNAVTEFLGY</sequence>
<keyword evidence="2" id="KW-1185">Reference proteome</keyword>
<reference evidence="1 2" key="1">
    <citation type="submission" date="2019-01" db="EMBL/GenBank/DDBJ databases">
        <authorList>
            <consortium name="Pathogen Informatics"/>
        </authorList>
    </citation>
    <scope>NUCLEOTIDE SEQUENCE [LARGE SCALE GENOMIC DNA]</scope>
    <source>
        <strain evidence="1 2">NCTC10179</strain>
    </source>
</reference>
<accession>A0A449B5W2</accession>
<dbReference type="RefSeq" id="WP_129693736.1">
    <property type="nucleotide sequence ID" value="NZ_LR215039.1"/>
</dbReference>
<dbReference type="AlphaFoldDB" id="A0A449B5W2"/>
<evidence type="ECO:0008006" key="3">
    <source>
        <dbReference type="Google" id="ProtNLM"/>
    </source>
</evidence>
<gene>
    <name evidence="1" type="ORF">NCTC10179_00112</name>
</gene>
<dbReference type="EMBL" id="LR215039">
    <property type="protein sequence ID" value="VEU75955.1"/>
    <property type="molecule type" value="Genomic_DNA"/>
</dbReference>
<dbReference type="OrthoDB" id="403771at2"/>
<evidence type="ECO:0000313" key="2">
    <source>
        <dbReference type="Proteomes" id="UP000289497"/>
    </source>
</evidence>
<evidence type="ECO:0000313" key="1">
    <source>
        <dbReference type="EMBL" id="VEU75955.1"/>
    </source>
</evidence>
<dbReference type="Proteomes" id="UP000289497">
    <property type="component" value="Chromosome"/>
</dbReference>